<organism evidence="1 2">
    <name type="scientific">Heterorhabditis bacteriophora</name>
    <name type="common">Entomopathogenic nematode worm</name>
    <dbReference type="NCBI Taxonomy" id="37862"/>
    <lineage>
        <taxon>Eukaryota</taxon>
        <taxon>Metazoa</taxon>
        <taxon>Ecdysozoa</taxon>
        <taxon>Nematoda</taxon>
        <taxon>Chromadorea</taxon>
        <taxon>Rhabditida</taxon>
        <taxon>Rhabditina</taxon>
        <taxon>Rhabditomorpha</taxon>
        <taxon>Strongyloidea</taxon>
        <taxon>Heterorhabditidae</taxon>
        <taxon>Heterorhabditis</taxon>
    </lineage>
</organism>
<name>A0A1I7WZV3_HETBA</name>
<evidence type="ECO:0000313" key="1">
    <source>
        <dbReference type="Proteomes" id="UP000095283"/>
    </source>
</evidence>
<dbReference type="GO" id="GO:0008287">
    <property type="term" value="C:protein serine/threonine phosphatase complex"/>
    <property type="evidence" value="ECO:0007669"/>
    <property type="project" value="TreeGrafter"/>
</dbReference>
<dbReference type="PANTHER" id="PTHR21467:SF0">
    <property type="entry name" value="SERINE_THREONINE-PROTEIN PHOSPHATASE 4 REGULATORY SUBUNIT 4"/>
    <property type="match status" value="1"/>
</dbReference>
<dbReference type="GO" id="GO:0005829">
    <property type="term" value="C:cytosol"/>
    <property type="evidence" value="ECO:0007669"/>
    <property type="project" value="TreeGrafter"/>
</dbReference>
<proteinExistence type="predicted"/>
<dbReference type="AlphaFoldDB" id="A0A1I7WZV3"/>
<dbReference type="WBParaSite" id="Hba_10712">
    <property type="protein sequence ID" value="Hba_10712"/>
    <property type="gene ID" value="Hba_10712"/>
</dbReference>
<dbReference type="InterPro" id="IPR039918">
    <property type="entry name" value="PPP4R4"/>
</dbReference>
<sequence length="113" mass="12770">MGEVDEECAPPSAGLDWEKLFKMAEDPDIEDILRGPLETAIFHLEDGKEVQKLAAIRSLPDLLEREGQECLEKLLPVIQKVLKKEKSNLDIHCEAAIVFKGVLQNEKLCDRFP</sequence>
<evidence type="ECO:0000313" key="2">
    <source>
        <dbReference type="WBParaSite" id="Hba_10712"/>
    </source>
</evidence>
<reference evidence="2" key="1">
    <citation type="submission" date="2016-11" db="UniProtKB">
        <authorList>
            <consortium name="WormBaseParasite"/>
        </authorList>
    </citation>
    <scope>IDENTIFICATION</scope>
</reference>
<dbReference type="Proteomes" id="UP000095283">
    <property type="component" value="Unplaced"/>
</dbReference>
<protein>
    <submittedName>
        <fullName evidence="2">PPP2R1A</fullName>
    </submittedName>
</protein>
<dbReference type="PANTHER" id="PTHR21467">
    <property type="entry name" value="PROTEIN PHOSPHATASE 4 REGULATORY SUBUNIT 4 PPP4R4"/>
    <property type="match status" value="1"/>
</dbReference>
<accession>A0A1I7WZV3</accession>
<keyword evidence="1" id="KW-1185">Reference proteome</keyword>
<dbReference type="GO" id="GO:0019888">
    <property type="term" value="F:protein phosphatase regulator activity"/>
    <property type="evidence" value="ECO:0007669"/>
    <property type="project" value="TreeGrafter"/>
</dbReference>